<name>A0A7W2EUH2_9BURK</name>
<feature type="signal peptide" evidence="1">
    <location>
        <begin position="1"/>
        <end position="27"/>
    </location>
</feature>
<dbReference type="EMBL" id="JACEZT010000011">
    <property type="protein sequence ID" value="MBA5638822.1"/>
    <property type="molecule type" value="Genomic_DNA"/>
</dbReference>
<protein>
    <recommendedName>
        <fullName evidence="4">Carboxypeptidase regulatory-like domain-containing protein</fullName>
    </recommendedName>
</protein>
<proteinExistence type="predicted"/>
<comment type="caution">
    <text evidence="2">The sequence shown here is derived from an EMBL/GenBank/DDBJ whole genome shotgun (WGS) entry which is preliminary data.</text>
</comment>
<accession>A0A7W2EUH2</accession>
<organism evidence="2 3">
    <name type="scientific">Rugamonas brunnea</name>
    <dbReference type="NCBI Taxonomy" id="2758569"/>
    <lineage>
        <taxon>Bacteria</taxon>
        <taxon>Pseudomonadati</taxon>
        <taxon>Pseudomonadota</taxon>
        <taxon>Betaproteobacteria</taxon>
        <taxon>Burkholderiales</taxon>
        <taxon>Oxalobacteraceae</taxon>
        <taxon>Telluria group</taxon>
        <taxon>Rugamonas</taxon>
    </lineage>
</organism>
<keyword evidence="3" id="KW-1185">Reference proteome</keyword>
<gene>
    <name evidence="2" type="ORF">H3H37_17320</name>
</gene>
<sequence length="141" mass="14905">MLVNMRSLTLSLLVALSATVGAVPAMAADGENVPFLNGGVGEDQQQEMLAVRKDYNLLLTFASRGSGEFVADVHLTVTDHAGKTILQLKGAGPLVYARVAPGNYKVEAMARGVTQTQAATVGKQGPRDLYFYWAPEAPAAQ</sequence>
<evidence type="ECO:0008006" key="4">
    <source>
        <dbReference type="Google" id="ProtNLM"/>
    </source>
</evidence>
<feature type="chain" id="PRO_5030593791" description="Carboxypeptidase regulatory-like domain-containing protein" evidence="1">
    <location>
        <begin position="28"/>
        <end position="141"/>
    </location>
</feature>
<evidence type="ECO:0000313" key="2">
    <source>
        <dbReference type="EMBL" id="MBA5638822.1"/>
    </source>
</evidence>
<dbReference type="RefSeq" id="WP_182164742.1">
    <property type="nucleotide sequence ID" value="NZ_JACEZT010000011.1"/>
</dbReference>
<evidence type="ECO:0000313" key="3">
    <source>
        <dbReference type="Proteomes" id="UP000534388"/>
    </source>
</evidence>
<dbReference type="Proteomes" id="UP000534388">
    <property type="component" value="Unassembled WGS sequence"/>
</dbReference>
<evidence type="ECO:0000256" key="1">
    <source>
        <dbReference type="SAM" id="SignalP"/>
    </source>
</evidence>
<dbReference type="AlphaFoldDB" id="A0A7W2EUH2"/>
<reference evidence="2 3" key="1">
    <citation type="submission" date="2020-07" db="EMBL/GenBank/DDBJ databases">
        <title>Novel species isolated from subtropical streams in China.</title>
        <authorList>
            <person name="Lu H."/>
        </authorList>
    </citation>
    <scope>NUCLEOTIDE SEQUENCE [LARGE SCALE GENOMIC DNA]</scope>
    <source>
        <strain evidence="2 3">LX20W</strain>
    </source>
</reference>
<keyword evidence="1" id="KW-0732">Signal</keyword>